<reference evidence="1 2" key="1">
    <citation type="submission" date="2024-04" db="EMBL/GenBank/DDBJ databases">
        <title>Tritrichomonas musculus Genome.</title>
        <authorList>
            <person name="Alves-Ferreira E."/>
            <person name="Grigg M."/>
            <person name="Lorenzi H."/>
            <person name="Galac M."/>
        </authorList>
    </citation>
    <scope>NUCLEOTIDE SEQUENCE [LARGE SCALE GENOMIC DNA]</scope>
    <source>
        <strain evidence="1 2">EAF2021</strain>
    </source>
</reference>
<protein>
    <submittedName>
        <fullName evidence="1">Uncharacterized protein</fullName>
    </submittedName>
</protein>
<keyword evidence="2" id="KW-1185">Reference proteome</keyword>
<dbReference type="EMBL" id="JAPFFF010000018">
    <property type="protein sequence ID" value="KAK8860929.1"/>
    <property type="molecule type" value="Genomic_DNA"/>
</dbReference>
<sequence>MTDEFRDELNSGKPLFSIQVDDVLVQEIFQKLAEQIAQQNKEIIELREQLKSRPTLDDFARMTEAVQQIRNDYMASSSKLSNTVNSFYDSLNERTNSINDLVQQKTNEMLFAVFKAIEGRMDQLEATPKMTKDAIDMITEAKLDMQKSNQKIDELSDIVVQMAAAFDGTPRVEGLKSKTAASCIRNAAERDRQTIADLSARFQEFTKDFLQFKKKFDEVLPVDTHGFPQFAKNPVYNRSDAPSFPFFPIVSNVFDYFKYIGKVMPYIQSVLREIHAYMCQIDAAVQQKTDRVEFEQYNDETTKLVSSIIDDVEDYRSKKDILVLNDDFEELASDLYRIVNGASNSAATNTRCIACGKMVHKIAGSIVNPSRPVSQQLTARTEKTITTTDSLRNDGLMKEPILNIKRVQTARTPLKRRIVALPKS</sequence>
<accession>A0ABR2IE11</accession>
<name>A0ABR2IE11_9EUKA</name>
<dbReference type="Proteomes" id="UP001470230">
    <property type="component" value="Unassembled WGS sequence"/>
</dbReference>
<gene>
    <name evidence="1" type="ORF">M9Y10_012621</name>
</gene>
<comment type="caution">
    <text evidence="1">The sequence shown here is derived from an EMBL/GenBank/DDBJ whole genome shotgun (WGS) entry which is preliminary data.</text>
</comment>
<proteinExistence type="predicted"/>
<evidence type="ECO:0000313" key="2">
    <source>
        <dbReference type="Proteomes" id="UP001470230"/>
    </source>
</evidence>
<evidence type="ECO:0000313" key="1">
    <source>
        <dbReference type="EMBL" id="KAK8860929.1"/>
    </source>
</evidence>
<organism evidence="1 2">
    <name type="scientific">Tritrichomonas musculus</name>
    <dbReference type="NCBI Taxonomy" id="1915356"/>
    <lineage>
        <taxon>Eukaryota</taxon>
        <taxon>Metamonada</taxon>
        <taxon>Parabasalia</taxon>
        <taxon>Tritrichomonadida</taxon>
        <taxon>Tritrichomonadidae</taxon>
        <taxon>Tritrichomonas</taxon>
    </lineage>
</organism>